<feature type="transmembrane region" description="Helical" evidence="5">
    <location>
        <begin position="129"/>
        <end position="151"/>
    </location>
</feature>
<protein>
    <recommendedName>
        <fullName evidence="6">Sugar phosphate transporter domain-containing protein</fullName>
    </recommendedName>
</protein>
<comment type="subcellular location">
    <subcellularLocation>
        <location evidence="1">Membrane</location>
        <topology evidence="1">Multi-pass membrane protein</topology>
    </subcellularLocation>
</comment>
<evidence type="ECO:0000256" key="3">
    <source>
        <dbReference type="ARBA" id="ARBA00022989"/>
    </source>
</evidence>
<organism evidence="7 8">
    <name type="scientific">Sphagnum troendelagicum</name>
    <dbReference type="NCBI Taxonomy" id="128251"/>
    <lineage>
        <taxon>Eukaryota</taxon>
        <taxon>Viridiplantae</taxon>
        <taxon>Streptophyta</taxon>
        <taxon>Embryophyta</taxon>
        <taxon>Bryophyta</taxon>
        <taxon>Sphagnophytina</taxon>
        <taxon>Sphagnopsida</taxon>
        <taxon>Sphagnales</taxon>
        <taxon>Sphagnaceae</taxon>
        <taxon>Sphagnum</taxon>
    </lineage>
</organism>
<proteinExistence type="predicted"/>
<dbReference type="InterPro" id="IPR004853">
    <property type="entry name" value="Sugar_P_trans_dom"/>
</dbReference>
<feature type="transmembrane region" description="Helical" evidence="5">
    <location>
        <begin position="341"/>
        <end position="362"/>
    </location>
</feature>
<dbReference type="EMBL" id="OZ019905">
    <property type="protein sequence ID" value="CAK9202634.1"/>
    <property type="molecule type" value="Genomic_DNA"/>
</dbReference>
<gene>
    <name evidence="7" type="ORF">CSSPTR1EN2_LOCUS6505</name>
</gene>
<reference evidence="7" key="1">
    <citation type="submission" date="2024-02" db="EMBL/GenBank/DDBJ databases">
        <authorList>
            <consortium name="ELIXIR-Norway"/>
            <consortium name="Elixir Norway"/>
        </authorList>
    </citation>
    <scope>NUCLEOTIDE SEQUENCE</scope>
</reference>
<feature type="transmembrane region" description="Helical" evidence="5">
    <location>
        <begin position="240"/>
        <end position="260"/>
    </location>
</feature>
<feature type="transmembrane region" description="Helical" evidence="5">
    <location>
        <begin position="368"/>
        <end position="388"/>
    </location>
</feature>
<evidence type="ECO:0000256" key="1">
    <source>
        <dbReference type="ARBA" id="ARBA00004141"/>
    </source>
</evidence>
<accession>A0ABP0TQN9</accession>
<feature type="transmembrane region" description="Helical" evidence="5">
    <location>
        <begin position="272"/>
        <end position="292"/>
    </location>
</feature>
<evidence type="ECO:0000313" key="7">
    <source>
        <dbReference type="EMBL" id="CAK9202634.1"/>
    </source>
</evidence>
<feature type="transmembrane region" description="Helical" evidence="5">
    <location>
        <begin position="312"/>
        <end position="334"/>
    </location>
</feature>
<feature type="domain" description="Sugar phosphate transporter" evidence="6">
    <location>
        <begin position="111"/>
        <end position="385"/>
    </location>
</feature>
<keyword evidence="3 5" id="KW-1133">Transmembrane helix</keyword>
<evidence type="ECO:0000256" key="5">
    <source>
        <dbReference type="SAM" id="Phobius"/>
    </source>
</evidence>
<feature type="transmembrane region" description="Helical" evidence="5">
    <location>
        <begin position="163"/>
        <end position="182"/>
    </location>
</feature>
<evidence type="ECO:0000256" key="2">
    <source>
        <dbReference type="ARBA" id="ARBA00022692"/>
    </source>
</evidence>
<dbReference type="PANTHER" id="PTHR11132">
    <property type="entry name" value="SOLUTE CARRIER FAMILY 35"/>
    <property type="match status" value="1"/>
</dbReference>
<evidence type="ECO:0000256" key="4">
    <source>
        <dbReference type="ARBA" id="ARBA00023136"/>
    </source>
</evidence>
<dbReference type="Proteomes" id="UP001497512">
    <property type="component" value="Chromosome 13"/>
</dbReference>
<feature type="transmembrane region" description="Helical" evidence="5">
    <location>
        <begin position="97"/>
        <end position="117"/>
    </location>
</feature>
<sequence>MWPSTSYSSSWKFLRGSSFRSFFLQLGAKPSPALIPMDQLLQSSSPKRSQISQQHIVGGPEADRRRLVDVEEQQQQQQHQMNEEQTDHLRSLYSQHLTSAASASAYGFVGLLMGFVNKAVLMQWPYPNSFLTLQMVASILVVYAMKAWGLATVQPLQLRAAKALCPVVFFYNTNVAFALAAVKSLSIPVYHVLKRLTPVMVLVAKFILGGAPPSKEVTLSVLTVVSGCIMAGIGDLSFEWSGYSAAFISCALQTTYLLLVERSGSEKGFNSMELLLYNGILSLPVLIGVIFATGEVWDAAEKIIVESRASLMFLPLLAASLLMGSLLNYCLFLCTLCNSALTTTIVGTLRSVLGTVMGFFVFGGVKATVFILLGVTFNTAGGVWYTAIKFKEKHMKERTVITEQHNGSKVG</sequence>
<keyword evidence="8" id="KW-1185">Reference proteome</keyword>
<evidence type="ECO:0000259" key="6">
    <source>
        <dbReference type="Pfam" id="PF03151"/>
    </source>
</evidence>
<dbReference type="Pfam" id="PF03151">
    <property type="entry name" value="TPT"/>
    <property type="match status" value="1"/>
</dbReference>
<name>A0ABP0TQN9_9BRYO</name>
<keyword evidence="4 5" id="KW-0472">Membrane</keyword>
<keyword evidence="2 5" id="KW-0812">Transmembrane</keyword>
<evidence type="ECO:0000313" key="8">
    <source>
        <dbReference type="Proteomes" id="UP001497512"/>
    </source>
</evidence>
<dbReference type="InterPro" id="IPR050186">
    <property type="entry name" value="TPT_transporter"/>
</dbReference>